<evidence type="ECO:0000313" key="2">
    <source>
        <dbReference type="Proteomes" id="UP000184097"/>
    </source>
</evidence>
<dbReference type="RefSeq" id="WP_178297623.1">
    <property type="nucleotide sequence ID" value="NZ_FRDH01000006.1"/>
</dbReference>
<accession>A0A1M7SDU4</accession>
<name>A0A1M7SDU4_9FIRM</name>
<dbReference type="AlphaFoldDB" id="A0A1M7SDU4"/>
<evidence type="ECO:0008006" key="3">
    <source>
        <dbReference type="Google" id="ProtNLM"/>
    </source>
</evidence>
<dbReference type="Proteomes" id="UP000184097">
    <property type="component" value="Unassembled WGS sequence"/>
</dbReference>
<organism evidence="1 2">
    <name type="scientific">Butyrivibrio hungatei DSM 14810</name>
    <dbReference type="NCBI Taxonomy" id="1121132"/>
    <lineage>
        <taxon>Bacteria</taxon>
        <taxon>Bacillati</taxon>
        <taxon>Bacillota</taxon>
        <taxon>Clostridia</taxon>
        <taxon>Lachnospirales</taxon>
        <taxon>Lachnospiraceae</taxon>
        <taxon>Butyrivibrio</taxon>
    </lineage>
</organism>
<reference evidence="1 2" key="1">
    <citation type="submission" date="2016-12" db="EMBL/GenBank/DDBJ databases">
        <authorList>
            <person name="Song W.-J."/>
            <person name="Kurnit D.M."/>
        </authorList>
    </citation>
    <scope>NUCLEOTIDE SEQUENCE [LARGE SCALE GENOMIC DNA]</scope>
    <source>
        <strain evidence="1 2">DSM 14810</strain>
    </source>
</reference>
<sequence length="224" mass="24944">MAGDNYSLFNFDGASDVVNNLINKLASATGWIVNHDTAHRIAQKTFIKDIQNSDIDPVSKALLISQSGKIIRERTNQHNTLSIAINSITKADKIEDVDNDWIVQFMESVKNISDVEFQKVWALIFASECSKPGSVPKSLLFVLQRMDKNDAELFVRFSSLVVKVCGVPAPCLFDEFYESGKEKRGIYETSGMTYEDLTQLEALGLVKTSAVYAGGFFIQIDEKS</sequence>
<gene>
    <name evidence="1" type="ORF">SAMN02745247_01546</name>
</gene>
<evidence type="ECO:0000313" key="1">
    <source>
        <dbReference type="EMBL" id="SHN56658.1"/>
    </source>
</evidence>
<dbReference type="EMBL" id="FRDH01000006">
    <property type="protein sequence ID" value="SHN56658.1"/>
    <property type="molecule type" value="Genomic_DNA"/>
</dbReference>
<protein>
    <recommendedName>
        <fullName evidence="3">DUF2806 domain-containing protein</fullName>
    </recommendedName>
</protein>
<dbReference type="InterPro" id="IPR021254">
    <property type="entry name" value="DUF2806"/>
</dbReference>
<proteinExistence type="predicted"/>
<dbReference type="Pfam" id="PF10987">
    <property type="entry name" value="DUF2806"/>
    <property type="match status" value="1"/>
</dbReference>